<reference evidence="2 3" key="1">
    <citation type="submission" date="2019-12" db="EMBL/GenBank/DDBJ databases">
        <title>Complete genome sequence of Mycolicibacterium xenopi str. JCM15661T.</title>
        <authorList>
            <person name="Yoshida M."/>
            <person name="Fukano H."/>
            <person name="Asakura T."/>
            <person name="Hoshino Y."/>
        </authorList>
    </citation>
    <scope>NUCLEOTIDE SEQUENCE [LARGE SCALE GENOMIC DNA]</scope>
    <source>
        <strain evidence="2 3">JCM 15661T</strain>
    </source>
</reference>
<dbReference type="Pfam" id="PF07849">
    <property type="entry name" value="DUF1641"/>
    <property type="match status" value="1"/>
</dbReference>
<evidence type="ECO:0000313" key="2">
    <source>
        <dbReference type="EMBL" id="BBU20757.1"/>
    </source>
</evidence>
<dbReference type="InterPro" id="IPR012440">
    <property type="entry name" value="DUF1641"/>
</dbReference>
<evidence type="ECO:0008006" key="4">
    <source>
        <dbReference type="Google" id="ProtNLM"/>
    </source>
</evidence>
<dbReference type="EMBL" id="AP022314">
    <property type="protein sequence ID" value="BBU20757.1"/>
    <property type="molecule type" value="Genomic_DNA"/>
</dbReference>
<name>A0AAD1GWS7_MYCXE</name>
<dbReference type="AlphaFoldDB" id="A0AAD1GWS7"/>
<dbReference type="Proteomes" id="UP000464624">
    <property type="component" value="Chromosome"/>
</dbReference>
<dbReference type="RefSeq" id="WP_085197463.1">
    <property type="nucleotide sequence ID" value="NZ_AP022314.1"/>
</dbReference>
<proteinExistence type="predicted"/>
<evidence type="ECO:0000256" key="1">
    <source>
        <dbReference type="SAM" id="MobiDB-lite"/>
    </source>
</evidence>
<feature type="region of interest" description="Disordered" evidence="1">
    <location>
        <begin position="1"/>
        <end position="22"/>
    </location>
</feature>
<dbReference type="PANTHER" id="PTHR39180:SF2">
    <property type="entry name" value="DUF1641 DOMAIN-CONTAINING PROTEIN"/>
    <property type="match status" value="1"/>
</dbReference>
<gene>
    <name evidence="2" type="ORF">MYXE_05460</name>
</gene>
<protein>
    <recommendedName>
        <fullName evidence="4">DUF1641 domain-containing protein</fullName>
    </recommendedName>
</protein>
<sequence length="200" mass="21065">MTASLVGQSEIDGLTDPSPGDDLLQRLDDPRIASSLSQILDHADLLATIIAGLDGLLRRAEVIADSMVSGIAEIREVAASTNGQRAWPSLDVTGLSDSVARLSAAAVEAAPAVERLLRSPLTDPQTAEVLAQVGEALLEGREAAVADPRGPKGVFAVMRVVKDPDVSRGLGFMIHIARAFGRRLAPEPTKKQRVPKHAAE</sequence>
<evidence type="ECO:0000313" key="3">
    <source>
        <dbReference type="Proteomes" id="UP000464624"/>
    </source>
</evidence>
<organism evidence="2 3">
    <name type="scientific">Mycobacterium xenopi</name>
    <dbReference type="NCBI Taxonomy" id="1789"/>
    <lineage>
        <taxon>Bacteria</taxon>
        <taxon>Bacillati</taxon>
        <taxon>Actinomycetota</taxon>
        <taxon>Actinomycetes</taxon>
        <taxon>Mycobacteriales</taxon>
        <taxon>Mycobacteriaceae</taxon>
        <taxon>Mycobacterium</taxon>
    </lineage>
</organism>
<accession>A0AAD1GWS7</accession>
<dbReference type="PANTHER" id="PTHR39180">
    <property type="match status" value="1"/>
</dbReference>
<dbReference type="KEGG" id="mxe:MYXE_05460"/>